<gene>
    <name evidence="1" type="ORF">P186_2481</name>
</gene>
<keyword evidence="2" id="KW-1185">Reference proteome</keyword>
<dbReference type="BioCyc" id="PSP1104324:GJSN-2427-MONOMER"/>
<reference evidence="1 2" key="1">
    <citation type="journal article" date="2012" name="J. Bacteriol.">
        <title>Complete genome sequence of strain 1860, a crenarchaeon of the genus pyrobaculum able to grow with various electron acceptors.</title>
        <authorList>
            <person name="Mardanov A.V."/>
            <person name="Gumerov V.M."/>
            <person name="Slobodkina G.B."/>
            <person name="Beletsky A.V."/>
            <person name="Bonch-Osmolovskaya E.A."/>
            <person name="Ravin N.V."/>
            <person name="Skryabin K.G."/>
        </authorList>
    </citation>
    <scope>NUCLEOTIDE SEQUENCE [LARGE SCALE GENOMIC DNA]</scope>
    <source>
        <strain evidence="1 2">1860</strain>
    </source>
</reference>
<accession>G7VCR2</accession>
<dbReference type="KEGG" id="pyr:P186_2481"/>
<dbReference type="eggNOG" id="arCOG07691">
    <property type="taxonomic scope" value="Archaea"/>
</dbReference>
<dbReference type="Proteomes" id="UP000005867">
    <property type="component" value="Chromosome"/>
</dbReference>
<proteinExistence type="predicted"/>
<organism evidence="1 2">
    <name type="scientific">Pyrobaculum ferrireducens</name>
    <dbReference type="NCBI Taxonomy" id="1104324"/>
    <lineage>
        <taxon>Archaea</taxon>
        <taxon>Thermoproteota</taxon>
        <taxon>Thermoprotei</taxon>
        <taxon>Thermoproteales</taxon>
        <taxon>Thermoproteaceae</taxon>
        <taxon>Pyrobaculum</taxon>
    </lineage>
</organism>
<dbReference type="AlphaFoldDB" id="G7VCR2"/>
<dbReference type="EMBL" id="CP003098">
    <property type="protein sequence ID" value="AET33867.1"/>
    <property type="molecule type" value="Genomic_DNA"/>
</dbReference>
<dbReference type="STRING" id="1104324.P186_2481"/>
<protein>
    <submittedName>
        <fullName evidence="1">Uncharacterized protein</fullName>
    </submittedName>
</protein>
<dbReference type="HOGENOM" id="CLU_385272_0_0_2"/>
<evidence type="ECO:0000313" key="2">
    <source>
        <dbReference type="Proteomes" id="UP000005867"/>
    </source>
</evidence>
<sequence length="695" mass="75760">MLAMLVAAQGPPRELFCVAAGEIGLAGESPNIMFTVFERGSWRPAEAYIEPENVTFVLVPAVARSNTDPAAAVTRGALPPPVLRNDTVVCFEAAPGRPAAEPPAPGLLIAVERRGAVYHVYVSRAGDVDNPANYTLAQPGKPEGKRPDGVELVDRRPAAGGRGKTQPEAGIQYVSTLSYWAAFKLYRLTAQSLQPGACVSTVFDVPDGTSQAAVVLTGGTTPGTYSYLILNSWNPSQRWSGTVSVLPGRPQTAVAWLPAGRAQYTVQICNQNSQPAAIYASALVSATNSQYLRNDVIRTPSLGIYFTDMYYCQTFRICPVTHVVDPARGYFVVPGFYIDAASDIYIQVYVKVPKMSAIYSQAYIYMGGVYIGSVPGYDSGNFRIYSGVVTVPSSLLMYLLPTYGSGGALSIGPFTFYLNTPYDLEVKMGVRRPQELAPAGDSKIYTTVVRRFRESFLFLDKRSFIVDLDYMQSGTVPGYFVISTKPITEIGTSPWAKGAYVSFYVRFFDSYMNPIEVNGGAATSVNTTSWWGSVLSNIPFVSVVLQIYDLVKSTIDALKKTGASFPIIGYVTFAMDALVNAAQARIDVVKVDDKTLKITLYTGSYDRDPLEARIYFSLRNAPAYVAVTRIDYLPIEPYASWITVFSVDYPVLPYTSVGATGGGGGAVYFPYRTLTCGVQESGNYPWDRCDRAYYR</sequence>
<name>G7VCR2_9CREN</name>
<evidence type="ECO:0000313" key="1">
    <source>
        <dbReference type="EMBL" id="AET33867.1"/>
    </source>
</evidence>